<dbReference type="GO" id="GO:0015031">
    <property type="term" value="P:protein transport"/>
    <property type="evidence" value="ECO:0007669"/>
    <property type="project" value="UniProtKB-KW"/>
</dbReference>
<dbReference type="Proteomes" id="UP000708208">
    <property type="component" value="Unassembled WGS sequence"/>
</dbReference>
<accession>A0A8J2NIC8</accession>
<evidence type="ECO:0000256" key="3">
    <source>
        <dbReference type="ARBA" id="ARBA00022927"/>
    </source>
</evidence>
<dbReference type="CDD" id="cd15887">
    <property type="entry name" value="SNARE_SNAP29N"/>
    <property type="match status" value="1"/>
</dbReference>
<keyword evidence="4 5" id="KW-0175">Coiled coil</keyword>
<dbReference type="EMBL" id="CAJVCH010001093">
    <property type="protein sequence ID" value="CAG7636643.1"/>
    <property type="molecule type" value="Genomic_DNA"/>
</dbReference>
<comment type="caution">
    <text evidence="8">The sequence shown here is derived from an EMBL/GenBank/DDBJ whole genome shotgun (WGS) entry which is preliminary data.</text>
</comment>
<evidence type="ECO:0000256" key="4">
    <source>
        <dbReference type="ARBA" id="ARBA00023054"/>
    </source>
</evidence>
<organism evidence="8 9">
    <name type="scientific">Allacma fusca</name>
    <dbReference type="NCBI Taxonomy" id="39272"/>
    <lineage>
        <taxon>Eukaryota</taxon>
        <taxon>Metazoa</taxon>
        <taxon>Ecdysozoa</taxon>
        <taxon>Arthropoda</taxon>
        <taxon>Hexapoda</taxon>
        <taxon>Collembola</taxon>
        <taxon>Symphypleona</taxon>
        <taxon>Sminthuridae</taxon>
        <taxon>Allacma</taxon>
    </lineage>
</organism>
<feature type="compositionally biased region" description="Basic and acidic residues" evidence="6">
    <location>
        <begin position="148"/>
        <end position="168"/>
    </location>
</feature>
<dbReference type="SMART" id="SM00397">
    <property type="entry name" value="t_SNARE"/>
    <property type="match status" value="2"/>
</dbReference>
<dbReference type="OrthoDB" id="18679at2759"/>
<dbReference type="CDD" id="cd15856">
    <property type="entry name" value="SNARE_SNAP29C"/>
    <property type="match status" value="1"/>
</dbReference>
<evidence type="ECO:0000313" key="8">
    <source>
        <dbReference type="EMBL" id="CAG7636643.1"/>
    </source>
</evidence>
<dbReference type="AlphaFoldDB" id="A0A8J2NIC8"/>
<feature type="non-terminal residue" evidence="8">
    <location>
        <position position="270"/>
    </location>
</feature>
<dbReference type="GO" id="GO:0005484">
    <property type="term" value="F:SNAP receptor activity"/>
    <property type="evidence" value="ECO:0007669"/>
    <property type="project" value="TreeGrafter"/>
</dbReference>
<dbReference type="GO" id="GO:0031201">
    <property type="term" value="C:SNARE complex"/>
    <property type="evidence" value="ECO:0007669"/>
    <property type="project" value="TreeGrafter"/>
</dbReference>
<dbReference type="GO" id="GO:0031629">
    <property type="term" value="P:synaptic vesicle fusion to presynaptic active zone membrane"/>
    <property type="evidence" value="ECO:0007669"/>
    <property type="project" value="TreeGrafter"/>
</dbReference>
<dbReference type="GO" id="GO:0005886">
    <property type="term" value="C:plasma membrane"/>
    <property type="evidence" value="ECO:0007669"/>
    <property type="project" value="TreeGrafter"/>
</dbReference>
<protein>
    <recommendedName>
        <fullName evidence="7">t-SNARE coiled-coil homology domain-containing protein</fullName>
    </recommendedName>
</protein>
<evidence type="ECO:0000256" key="6">
    <source>
        <dbReference type="SAM" id="MobiDB-lite"/>
    </source>
</evidence>
<dbReference type="Pfam" id="PF12352">
    <property type="entry name" value="V-SNARE_C"/>
    <property type="match status" value="1"/>
</dbReference>
<feature type="region of interest" description="Disordered" evidence="6">
    <location>
        <begin position="144"/>
        <end position="168"/>
    </location>
</feature>
<evidence type="ECO:0000256" key="2">
    <source>
        <dbReference type="ARBA" id="ARBA00022448"/>
    </source>
</evidence>
<dbReference type="InterPro" id="IPR000727">
    <property type="entry name" value="T_SNARE_dom"/>
</dbReference>
<dbReference type="FunFam" id="1.20.5.110:FF:000041">
    <property type="entry name" value="Synaptosomal-associated protein 29"/>
    <property type="match status" value="1"/>
</dbReference>
<reference evidence="8" key="1">
    <citation type="submission" date="2021-06" db="EMBL/GenBank/DDBJ databases">
        <authorList>
            <person name="Hodson N. C."/>
            <person name="Mongue J. A."/>
            <person name="Jaron S. K."/>
        </authorList>
    </citation>
    <scope>NUCLEOTIDE SEQUENCE</scope>
</reference>
<feature type="domain" description="T-SNARE coiled-coil homology" evidence="7">
    <location>
        <begin position="212"/>
        <end position="267"/>
    </location>
</feature>
<keyword evidence="2" id="KW-0813">Transport</keyword>
<dbReference type="PROSITE" id="PS50192">
    <property type="entry name" value="T_SNARE"/>
    <property type="match status" value="1"/>
</dbReference>
<dbReference type="GO" id="GO:0019905">
    <property type="term" value="F:syntaxin binding"/>
    <property type="evidence" value="ECO:0007669"/>
    <property type="project" value="TreeGrafter"/>
</dbReference>
<comment type="similarity">
    <text evidence="1">Belongs to the SNAP-25 family.</text>
</comment>
<keyword evidence="9" id="KW-1185">Reference proteome</keyword>
<dbReference type="PANTHER" id="PTHR19305">
    <property type="entry name" value="SYNAPTOSOMAL ASSOCIATED PROTEIN"/>
    <property type="match status" value="1"/>
</dbReference>
<feature type="coiled-coil region" evidence="5">
    <location>
        <begin position="56"/>
        <end position="129"/>
    </location>
</feature>
<gene>
    <name evidence="8" type="ORF">AFUS01_LOCUS279</name>
</gene>
<dbReference type="GO" id="GO:0098793">
    <property type="term" value="C:presynapse"/>
    <property type="evidence" value="ECO:0007669"/>
    <property type="project" value="GOC"/>
</dbReference>
<sequence length="270" mass="30553">KTRATIKYLKAVENQLEKMAGSSNYSYDKSNPFFEDVEDDVDDATFLANRPRSNDASTLQERREQLLAEKRKIEERTVQSSFRSISLLRDSEQIGSATAEELVRQREQLENTEQKLDAINSSLRTSQKHIQSIKSVFGSIKNYFAGGKPDDRPRTASETDKPTVTKSRSELSQILENHSEGGNFSSDVADHPTMRFRSESIPTSRDVDKILDQNLEEMGSAITRLKSLGLGLQGELDSQTDLLDRVANKTDNAVFNMDKQNKEMNRILKK</sequence>
<evidence type="ECO:0000256" key="1">
    <source>
        <dbReference type="ARBA" id="ARBA00009480"/>
    </source>
</evidence>
<evidence type="ECO:0000256" key="5">
    <source>
        <dbReference type="SAM" id="Coils"/>
    </source>
</evidence>
<keyword evidence="3" id="KW-0653">Protein transport</keyword>
<dbReference type="GO" id="GO:0016082">
    <property type="term" value="P:synaptic vesicle priming"/>
    <property type="evidence" value="ECO:0007669"/>
    <property type="project" value="TreeGrafter"/>
</dbReference>
<evidence type="ECO:0000259" key="7">
    <source>
        <dbReference type="PROSITE" id="PS50192"/>
    </source>
</evidence>
<dbReference type="PANTHER" id="PTHR19305:SF9">
    <property type="entry name" value="SYNAPTOSOMAL-ASSOCIATED PROTEIN 29"/>
    <property type="match status" value="1"/>
</dbReference>
<evidence type="ECO:0000313" key="9">
    <source>
        <dbReference type="Proteomes" id="UP000708208"/>
    </source>
</evidence>
<proteinExistence type="inferred from homology"/>
<name>A0A8J2NIC8_9HEXA</name>